<dbReference type="EMBL" id="JAJHJB010000015">
    <property type="protein sequence ID" value="MCC5466121.1"/>
    <property type="molecule type" value="Genomic_DNA"/>
</dbReference>
<evidence type="ECO:0000313" key="3">
    <source>
        <dbReference type="Proteomes" id="UP001165492"/>
    </source>
</evidence>
<evidence type="ECO:0000313" key="2">
    <source>
        <dbReference type="EMBL" id="MCC5466121.1"/>
    </source>
</evidence>
<evidence type="ECO:0000256" key="1">
    <source>
        <dbReference type="SAM" id="Phobius"/>
    </source>
</evidence>
<name>A0ABS8HU32_9FIRM</name>
<dbReference type="Proteomes" id="UP001165492">
    <property type="component" value="Unassembled WGS sequence"/>
</dbReference>
<organism evidence="2 3">
    <name type="scientific">Pelosinus baikalensis</name>
    <dbReference type="NCBI Taxonomy" id="2892015"/>
    <lineage>
        <taxon>Bacteria</taxon>
        <taxon>Bacillati</taxon>
        <taxon>Bacillota</taxon>
        <taxon>Negativicutes</taxon>
        <taxon>Selenomonadales</taxon>
        <taxon>Sporomusaceae</taxon>
        <taxon>Pelosinus</taxon>
    </lineage>
</organism>
<feature type="transmembrane region" description="Helical" evidence="1">
    <location>
        <begin position="79"/>
        <end position="99"/>
    </location>
</feature>
<keyword evidence="1" id="KW-0472">Membrane</keyword>
<gene>
    <name evidence="2" type="ORF">LMF89_12215</name>
</gene>
<keyword evidence="3" id="KW-1185">Reference proteome</keyword>
<reference evidence="2" key="1">
    <citation type="submission" date="2021-11" db="EMBL/GenBank/DDBJ databases">
        <title>Description of a new species Pelosinus isolated from the bottom sediments of Lake Baikal.</title>
        <authorList>
            <person name="Zakharyuk A."/>
        </authorList>
    </citation>
    <scope>NUCLEOTIDE SEQUENCE</scope>
    <source>
        <strain evidence="2">Bkl1</strain>
    </source>
</reference>
<accession>A0ABS8HU32</accession>
<keyword evidence="1" id="KW-0812">Transmembrane</keyword>
<protein>
    <submittedName>
        <fullName evidence="2">Uncharacterized protein</fullName>
    </submittedName>
</protein>
<comment type="caution">
    <text evidence="2">The sequence shown here is derived from an EMBL/GenBank/DDBJ whole genome shotgun (WGS) entry which is preliminary data.</text>
</comment>
<keyword evidence="1" id="KW-1133">Transmembrane helix</keyword>
<sequence length="100" mass="11530">MIVKKWWLDGNEQIFKIAGYAGTGKTAISKYLNVGRSVYSCRKSASLTHVIMTYVENMIDLYEVYALRKGENEQRKLRVLKAFIINVIILAQYSPFLHIV</sequence>
<proteinExistence type="predicted"/>